<keyword evidence="5 12" id="KW-0999">Mitochondrion inner membrane</keyword>
<dbReference type="Proteomes" id="UP000887566">
    <property type="component" value="Unplaced"/>
</dbReference>
<keyword evidence="6 12" id="KW-0274">FAD</keyword>
<comment type="catalytic activity">
    <reaction evidence="12">
        <text>a 4-hydroxy-3-(all-trans-polyprenyl)benzoate + 2 reduced [2Fe-2S]-[ferredoxin] + O2 + 2 H(+) = a 3,4-dihydroxy-5-(all-trans-polyprenyl)benzoate + 2 oxidized [2Fe-2S]-[ferredoxin] + H2O</text>
        <dbReference type="Rhea" id="RHEA:81195"/>
        <dbReference type="Rhea" id="RHEA-COMP:9514"/>
        <dbReference type="Rhea" id="RHEA-COMP:10000"/>
        <dbReference type="Rhea" id="RHEA-COMP:10001"/>
        <dbReference type="Rhea" id="RHEA-COMP:10930"/>
        <dbReference type="ChEBI" id="CHEBI:15377"/>
        <dbReference type="ChEBI" id="CHEBI:15378"/>
        <dbReference type="ChEBI" id="CHEBI:15379"/>
        <dbReference type="ChEBI" id="CHEBI:33737"/>
        <dbReference type="ChEBI" id="CHEBI:33738"/>
        <dbReference type="ChEBI" id="CHEBI:64694"/>
        <dbReference type="ChEBI" id="CHEBI:78396"/>
        <dbReference type="EC" id="1.14.15.45"/>
    </reaction>
</comment>
<evidence type="ECO:0000256" key="3">
    <source>
        <dbReference type="ARBA" id="ARBA00022630"/>
    </source>
</evidence>
<dbReference type="AlphaFoldDB" id="A0A914UQU0"/>
<dbReference type="WBParaSite" id="PSAMB.scaffold1149size35246.g11246.t1">
    <property type="protein sequence ID" value="PSAMB.scaffold1149size35246.g11246.t1"/>
    <property type="gene ID" value="PSAMB.scaffold1149size35246.g11246"/>
</dbReference>
<dbReference type="GO" id="GO:0106364">
    <property type="term" value="F:4-hydroxy-3-all-trans-polyprenylbenzoate oxygenase activity"/>
    <property type="evidence" value="ECO:0007669"/>
    <property type="project" value="UniProtKB-EC"/>
</dbReference>
<evidence type="ECO:0000313" key="15">
    <source>
        <dbReference type="WBParaSite" id="PSAMB.scaffold1149size35246.g11246.t1"/>
    </source>
</evidence>
<comment type="pathway">
    <text evidence="12">Cofactor biosynthesis; ubiquinone biosynthesis.</text>
</comment>
<keyword evidence="8 12" id="KW-0560">Oxidoreductase</keyword>
<name>A0A914UQU0_9BILA</name>
<evidence type="ECO:0000256" key="2">
    <source>
        <dbReference type="ARBA" id="ARBA00005349"/>
    </source>
</evidence>
<dbReference type="SUPFAM" id="SSF51905">
    <property type="entry name" value="FAD/NAD(P)-binding domain"/>
    <property type="match status" value="1"/>
</dbReference>
<sequence length="474" mass="51236">MALSRILRSSTNLSATSLIANQLTRICRSFASTSSTSSSAASSDYYDVIVVGGGLVGNAMACNFGLNSNFQEKKLLLLEAGGTRSLGAPSKLYSNRVSAVSPSSKRLFQKLGIWDRLEAYRVKSVRQLQVMDSCSQSAIHFERQSFQSEVAWIIENDAIIGALFDKLASDCSKNVTVKSKARLKSCSLPADTSELAQVVLEDGSVFETKLIIGADGAKSKVREAMEIGYTGWEYGQKAIVATLQVSGGADNEVAWQRFTPFGPVAILPLSANLSSLVWTTSPDKCDQLLALNEDEFVDQLNEALWSEETQDSFVNKALFTVDSMLSTVLPATSVVQLPPTITGLQSDSRAAFPLGFGHAHTYVKPRAALIGDAAHRVHPLAGQGVNLGWGDVQELIEVLQKVVRSGGDLGSMTSLAEYDSRRQMRNVPTMVAIDWLNRLYGTNFAPVVMARSLGLYGVNRFGALKNLIMDRASA</sequence>
<evidence type="ECO:0000256" key="9">
    <source>
        <dbReference type="ARBA" id="ARBA00023033"/>
    </source>
</evidence>
<dbReference type="Gene3D" id="3.50.50.60">
    <property type="entry name" value="FAD/NAD(P)-binding domain"/>
    <property type="match status" value="2"/>
</dbReference>
<protein>
    <recommendedName>
        <fullName evidence="12">Ubiquinone biosynthesis monooxygenase COQ6, mitochondrial</fullName>
        <ecNumber evidence="12">1.14.15.45</ecNumber>
    </recommendedName>
    <alternativeName>
        <fullName evidence="12">2-methoxy-6-polyprenolphenol 4-hydroxylase</fullName>
        <ecNumber evidence="12">1.14.15.46</ecNumber>
    </alternativeName>
</protein>
<dbReference type="FunFam" id="3.50.50.60:FF:000021">
    <property type="entry name" value="Ubiquinone biosynthesis monooxygenase COQ6"/>
    <property type="match status" value="1"/>
</dbReference>
<keyword evidence="9 12" id="KW-0503">Monooxygenase</keyword>
<evidence type="ECO:0000256" key="4">
    <source>
        <dbReference type="ARBA" id="ARBA00022688"/>
    </source>
</evidence>
<comment type="cofactor">
    <cofactor evidence="1 12">
        <name>FAD</name>
        <dbReference type="ChEBI" id="CHEBI:57692"/>
    </cofactor>
</comment>
<evidence type="ECO:0000256" key="6">
    <source>
        <dbReference type="ARBA" id="ARBA00022827"/>
    </source>
</evidence>
<dbReference type="PANTHER" id="PTHR43876:SF7">
    <property type="entry name" value="UBIQUINONE BIOSYNTHESIS MONOOXYGENASE COQ6, MITOCHONDRIAL"/>
    <property type="match status" value="1"/>
</dbReference>
<feature type="domain" description="FAD-binding" evidence="13">
    <location>
        <begin position="346"/>
        <end position="423"/>
    </location>
</feature>
<comment type="subunit">
    <text evidence="12">Component of a multi-subunit COQ enzyme complex.</text>
</comment>
<dbReference type="NCBIfam" id="TIGR01989">
    <property type="entry name" value="COQ6"/>
    <property type="match status" value="1"/>
</dbReference>
<dbReference type="EC" id="1.14.15.45" evidence="12"/>
<evidence type="ECO:0000256" key="10">
    <source>
        <dbReference type="ARBA" id="ARBA00023128"/>
    </source>
</evidence>
<dbReference type="PROSITE" id="PS01304">
    <property type="entry name" value="UBIH"/>
    <property type="match status" value="1"/>
</dbReference>
<keyword evidence="3 12" id="KW-0285">Flavoprotein</keyword>
<keyword evidence="11 12" id="KW-0472">Membrane</keyword>
<keyword evidence="4 12" id="KW-0831">Ubiquinone biosynthesis</keyword>
<dbReference type="InterPro" id="IPR036188">
    <property type="entry name" value="FAD/NAD-bd_sf"/>
</dbReference>
<dbReference type="InterPro" id="IPR018168">
    <property type="entry name" value="Ubi_Hdrlase_CS"/>
</dbReference>
<dbReference type="GO" id="GO:0016712">
    <property type="term" value="F:oxidoreductase activity, acting on paired donors, with incorporation or reduction of molecular oxygen, reduced flavin or flavoprotein as one donor, and incorporation of one atom of oxygen"/>
    <property type="evidence" value="ECO:0007669"/>
    <property type="project" value="UniProtKB-UniRule"/>
</dbReference>
<feature type="domain" description="FAD-binding" evidence="13">
    <location>
        <begin position="46"/>
        <end position="326"/>
    </location>
</feature>
<dbReference type="HAMAP" id="MF_03193">
    <property type="entry name" value="COQ6_monooxygenase"/>
    <property type="match status" value="1"/>
</dbReference>
<comment type="function">
    <text evidence="12">FAD-dependent monooxygenase required for two non-consecutive steps during ubiquinone biosynthesis. Required for the C5-ring hydroxylation during ubiquinone biosynthesis by catalyzing the hydroxylation of 4-hydroxy-3-(all-trans-polyprenyl)benzoic acid to 3,4-dihydroxy-5-(all-trans-polyprenyl)benzoic acid. Also acts downstream of coq4, for the C1-hydroxylation during ubiquinone biosynthesis by catalyzing the hydroxylation of 2-methoxy-6-(all-trans-polyprenyl)phenol to 2-methoxy-6-(all-trans-polyprenyl)benzene-1,4-diol. The electrons required for the hydroxylation reaction are funneled indirectly to coq6 from NADPH via a ferredoxin/ferredoxin reductase system.</text>
</comment>
<keyword evidence="7" id="KW-0809">Transit peptide</keyword>
<dbReference type="NCBIfam" id="TIGR01988">
    <property type="entry name" value="Ubi-OHases"/>
    <property type="match status" value="1"/>
</dbReference>
<keyword evidence="10 12" id="KW-0496">Mitochondrion</keyword>
<reference evidence="15" key="1">
    <citation type="submission" date="2022-11" db="UniProtKB">
        <authorList>
            <consortium name="WormBaseParasite"/>
        </authorList>
    </citation>
    <scope>IDENTIFICATION</scope>
</reference>
<proteinExistence type="inferred from homology"/>
<dbReference type="GO" id="GO:0120538">
    <property type="term" value="F:2-methoxy-6-polyprenolphenol 4-hydroxylase activity"/>
    <property type="evidence" value="ECO:0007669"/>
    <property type="project" value="UniProtKB-EC"/>
</dbReference>
<evidence type="ECO:0000259" key="13">
    <source>
        <dbReference type="Pfam" id="PF01494"/>
    </source>
</evidence>
<dbReference type="PRINTS" id="PR00420">
    <property type="entry name" value="RNGMNOXGNASE"/>
</dbReference>
<evidence type="ECO:0000256" key="7">
    <source>
        <dbReference type="ARBA" id="ARBA00022946"/>
    </source>
</evidence>
<dbReference type="Pfam" id="PF01494">
    <property type="entry name" value="FAD_binding_3"/>
    <property type="match status" value="2"/>
</dbReference>
<evidence type="ECO:0000256" key="5">
    <source>
        <dbReference type="ARBA" id="ARBA00022792"/>
    </source>
</evidence>
<evidence type="ECO:0000256" key="1">
    <source>
        <dbReference type="ARBA" id="ARBA00001974"/>
    </source>
</evidence>
<evidence type="ECO:0000256" key="8">
    <source>
        <dbReference type="ARBA" id="ARBA00023002"/>
    </source>
</evidence>
<dbReference type="InterPro" id="IPR051205">
    <property type="entry name" value="UbiH/COQ6_monooxygenase"/>
</dbReference>
<dbReference type="GO" id="GO:0071949">
    <property type="term" value="F:FAD binding"/>
    <property type="evidence" value="ECO:0007669"/>
    <property type="project" value="InterPro"/>
</dbReference>
<dbReference type="InterPro" id="IPR010971">
    <property type="entry name" value="UbiH/COQ6"/>
</dbReference>
<organism evidence="14 15">
    <name type="scientific">Plectus sambesii</name>
    <dbReference type="NCBI Taxonomy" id="2011161"/>
    <lineage>
        <taxon>Eukaryota</taxon>
        <taxon>Metazoa</taxon>
        <taxon>Ecdysozoa</taxon>
        <taxon>Nematoda</taxon>
        <taxon>Chromadorea</taxon>
        <taxon>Plectida</taxon>
        <taxon>Plectina</taxon>
        <taxon>Plectoidea</taxon>
        <taxon>Plectidae</taxon>
        <taxon>Plectus</taxon>
    </lineage>
</organism>
<dbReference type="FunFam" id="3.50.50.60:FF:000086">
    <property type="entry name" value="Ubiquinone biosynthesis monooxygenase COQ6, mitochondrial"/>
    <property type="match status" value="1"/>
</dbReference>
<keyword evidence="14" id="KW-1185">Reference proteome</keyword>
<dbReference type="PANTHER" id="PTHR43876">
    <property type="entry name" value="UBIQUINONE BIOSYNTHESIS MONOOXYGENASE COQ6, MITOCHONDRIAL"/>
    <property type="match status" value="1"/>
</dbReference>
<evidence type="ECO:0000256" key="12">
    <source>
        <dbReference type="HAMAP-Rule" id="MF_03193"/>
    </source>
</evidence>
<comment type="subcellular location">
    <subcellularLocation>
        <location evidence="12">Mitochondrion inner membrane</location>
        <topology evidence="12">Peripheral membrane protein</topology>
        <orientation evidence="12">Matrix side</orientation>
    </subcellularLocation>
</comment>
<dbReference type="GO" id="GO:0031314">
    <property type="term" value="C:extrinsic component of mitochondrial inner membrane"/>
    <property type="evidence" value="ECO:0007669"/>
    <property type="project" value="UniProtKB-UniRule"/>
</dbReference>
<comment type="similarity">
    <text evidence="2 12">Belongs to the UbiH/COQ6 family.</text>
</comment>
<accession>A0A914UQU0</accession>
<evidence type="ECO:0000256" key="11">
    <source>
        <dbReference type="ARBA" id="ARBA00023136"/>
    </source>
</evidence>
<dbReference type="InterPro" id="IPR000689">
    <property type="entry name" value="UbQ_mOase_COQ6"/>
</dbReference>
<dbReference type="EC" id="1.14.15.46" evidence="12"/>
<comment type="catalytic activity">
    <reaction evidence="12">
        <text>a 2-methoxy-6-(all-trans-polyprenyl)phenol + 2 reduced [2Fe-2S]-[ferredoxin] + O2 + 2 H(+) = a 2-methoxy-6-(all-trans-polyprenyl)benzene-1,4-diol + 2 oxidized [2Fe-2S]-[ferredoxin] + H2O</text>
        <dbReference type="Rhea" id="RHEA:81183"/>
        <dbReference type="Rhea" id="RHEA-COMP:9551"/>
        <dbReference type="Rhea" id="RHEA-COMP:10000"/>
        <dbReference type="Rhea" id="RHEA-COMP:10001"/>
        <dbReference type="Rhea" id="RHEA-COMP:10858"/>
        <dbReference type="ChEBI" id="CHEBI:15377"/>
        <dbReference type="ChEBI" id="CHEBI:15378"/>
        <dbReference type="ChEBI" id="CHEBI:15379"/>
        <dbReference type="ChEBI" id="CHEBI:33737"/>
        <dbReference type="ChEBI" id="CHEBI:33738"/>
        <dbReference type="ChEBI" id="CHEBI:62731"/>
        <dbReference type="ChEBI" id="CHEBI:84166"/>
        <dbReference type="EC" id="1.14.15.46"/>
    </reaction>
</comment>
<dbReference type="InterPro" id="IPR002938">
    <property type="entry name" value="FAD-bd"/>
</dbReference>
<evidence type="ECO:0000313" key="14">
    <source>
        <dbReference type="Proteomes" id="UP000887566"/>
    </source>
</evidence>